<comment type="caution">
    <text evidence="2">The sequence shown here is derived from an EMBL/GenBank/DDBJ whole genome shotgun (WGS) entry which is preliminary data.</text>
</comment>
<keyword evidence="3" id="KW-1185">Reference proteome</keyword>
<organism evidence="2 3">
    <name type="scientific">Sporosarcina contaminans</name>
    <dbReference type="NCBI Taxonomy" id="633403"/>
    <lineage>
        <taxon>Bacteria</taxon>
        <taxon>Bacillati</taxon>
        <taxon>Bacillota</taxon>
        <taxon>Bacilli</taxon>
        <taxon>Bacillales</taxon>
        <taxon>Caryophanaceae</taxon>
        <taxon>Sporosarcina</taxon>
    </lineage>
</organism>
<dbReference type="EMBL" id="JBHTLT010000044">
    <property type="protein sequence ID" value="MFD1205352.1"/>
    <property type="molecule type" value="Genomic_DNA"/>
</dbReference>
<dbReference type="InterPro" id="IPR045504">
    <property type="entry name" value="DUF6487"/>
</dbReference>
<evidence type="ECO:0000313" key="3">
    <source>
        <dbReference type="Proteomes" id="UP001597231"/>
    </source>
</evidence>
<evidence type="ECO:0000313" key="2">
    <source>
        <dbReference type="EMBL" id="MFD1205352.1"/>
    </source>
</evidence>
<evidence type="ECO:0000259" key="1">
    <source>
        <dbReference type="Pfam" id="PF20097"/>
    </source>
</evidence>
<sequence>MENHVQNFKCPFCEGEMKKGYIQSGTRLAWVPRVSKAIIEPSFIKDSVLLSKQSRFLVSNVDAYLCERCKKVVLDYS</sequence>
<protein>
    <submittedName>
        <fullName evidence="2">PF20097 family protein</fullName>
    </submittedName>
</protein>
<feature type="domain" description="DUF6487" evidence="1">
    <location>
        <begin position="10"/>
        <end position="76"/>
    </location>
</feature>
<dbReference type="Proteomes" id="UP001597231">
    <property type="component" value="Unassembled WGS sequence"/>
</dbReference>
<gene>
    <name evidence="2" type="ORF">ACFQ38_09585</name>
</gene>
<dbReference type="RefSeq" id="WP_381480530.1">
    <property type="nucleotide sequence ID" value="NZ_JBHTLT010000044.1"/>
</dbReference>
<name>A0ABW3TY52_9BACL</name>
<reference evidence="3" key="1">
    <citation type="journal article" date="2019" name="Int. J. Syst. Evol. Microbiol.">
        <title>The Global Catalogue of Microorganisms (GCM) 10K type strain sequencing project: providing services to taxonomists for standard genome sequencing and annotation.</title>
        <authorList>
            <consortium name="The Broad Institute Genomics Platform"/>
            <consortium name="The Broad Institute Genome Sequencing Center for Infectious Disease"/>
            <person name="Wu L."/>
            <person name="Ma J."/>
        </authorList>
    </citation>
    <scope>NUCLEOTIDE SEQUENCE [LARGE SCALE GENOMIC DNA]</scope>
    <source>
        <strain evidence="3">CCUG 53915</strain>
    </source>
</reference>
<dbReference type="Pfam" id="PF20097">
    <property type="entry name" value="DUF6487"/>
    <property type="match status" value="1"/>
</dbReference>
<accession>A0ABW3TY52</accession>
<proteinExistence type="predicted"/>